<dbReference type="EMBL" id="CP036275">
    <property type="protein sequence ID" value="QDU36415.1"/>
    <property type="molecule type" value="Genomic_DNA"/>
</dbReference>
<organism evidence="3 4">
    <name type="scientific">Maioricimonas rarisocia</name>
    <dbReference type="NCBI Taxonomy" id="2528026"/>
    <lineage>
        <taxon>Bacteria</taxon>
        <taxon>Pseudomonadati</taxon>
        <taxon>Planctomycetota</taxon>
        <taxon>Planctomycetia</taxon>
        <taxon>Planctomycetales</taxon>
        <taxon>Planctomycetaceae</taxon>
        <taxon>Maioricimonas</taxon>
    </lineage>
</organism>
<keyword evidence="4" id="KW-1185">Reference proteome</keyword>
<evidence type="ECO:0000313" key="4">
    <source>
        <dbReference type="Proteomes" id="UP000320496"/>
    </source>
</evidence>
<proteinExistence type="predicted"/>
<evidence type="ECO:0000259" key="2">
    <source>
        <dbReference type="Pfam" id="PF09350"/>
    </source>
</evidence>
<dbReference type="Proteomes" id="UP000320496">
    <property type="component" value="Chromosome"/>
</dbReference>
<reference evidence="3 4" key="1">
    <citation type="submission" date="2019-02" db="EMBL/GenBank/DDBJ databases">
        <title>Deep-cultivation of Planctomycetes and their phenomic and genomic characterization uncovers novel biology.</title>
        <authorList>
            <person name="Wiegand S."/>
            <person name="Jogler M."/>
            <person name="Boedeker C."/>
            <person name="Pinto D."/>
            <person name="Vollmers J."/>
            <person name="Rivas-Marin E."/>
            <person name="Kohn T."/>
            <person name="Peeters S.H."/>
            <person name="Heuer A."/>
            <person name="Rast P."/>
            <person name="Oberbeckmann S."/>
            <person name="Bunk B."/>
            <person name="Jeske O."/>
            <person name="Meyerdierks A."/>
            <person name="Storesund J.E."/>
            <person name="Kallscheuer N."/>
            <person name="Luecker S."/>
            <person name="Lage O.M."/>
            <person name="Pohl T."/>
            <person name="Merkel B.J."/>
            <person name="Hornburger P."/>
            <person name="Mueller R.-W."/>
            <person name="Bruemmer F."/>
            <person name="Labrenz M."/>
            <person name="Spormann A.M."/>
            <person name="Op den Camp H."/>
            <person name="Overmann J."/>
            <person name="Amann R."/>
            <person name="Jetten M.S.M."/>
            <person name="Mascher T."/>
            <person name="Medema M.H."/>
            <person name="Devos D.P."/>
            <person name="Kaster A.-K."/>
            <person name="Ovreas L."/>
            <person name="Rohde M."/>
            <person name="Galperin M.Y."/>
            <person name="Jogler C."/>
        </authorList>
    </citation>
    <scope>NUCLEOTIDE SEQUENCE [LARGE SCALE GENOMIC DNA]</scope>
    <source>
        <strain evidence="3 4">Mal4</strain>
    </source>
</reference>
<feature type="domain" description="DnaJ homologue subfamily C member 28 conserved" evidence="2">
    <location>
        <begin position="15"/>
        <end position="80"/>
    </location>
</feature>
<evidence type="ECO:0000256" key="1">
    <source>
        <dbReference type="SAM" id="MobiDB-lite"/>
    </source>
</evidence>
<gene>
    <name evidence="3" type="ORF">Mal4_07010</name>
</gene>
<feature type="region of interest" description="Disordered" evidence="1">
    <location>
        <begin position="1"/>
        <end position="44"/>
    </location>
</feature>
<sequence>MSKDRKPAGESWESFADRRIREASEQGEFDKLPGLGQPIPGIDEPLDENWWVRQKLRNEGLSVVPPTIEARRKREQALEKVPSLGSEQAVRRLLEKVNETIREAQFSAAAGPAKGVHPVDIEQVVQQWREQRAEPQQP</sequence>
<name>A0A517Z1T0_9PLAN</name>
<protein>
    <recommendedName>
        <fullName evidence="2">DnaJ homologue subfamily C member 28 conserved domain-containing protein</fullName>
    </recommendedName>
</protein>
<feature type="compositionally biased region" description="Basic and acidic residues" evidence="1">
    <location>
        <begin position="15"/>
        <end position="31"/>
    </location>
</feature>
<accession>A0A517Z1T0</accession>
<dbReference type="KEGG" id="mri:Mal4_07010"/>
<evidence type="ECO:0000313" key="3">
    <source>
        <dbReference type="EMBL" id="QDU36415.1"/>
    </source>
</evidence>
<dbReference type="Pfam" id="PF09350">
    <property type="entry name" value="DJC28_CD"/>
    <property type="match status" value="1"/>
</dbReference>
<dbReference type="InterPro" id="IPR018961">
    <property type="entry name" value="DnaJ_homolog_subfam-C_membr-28"/>
</dbReference>
<dbReference type="AlphaFoldDB" id="A0A517Z1T0"/>